<dbReference type="PANTHER" id="PTHR23050">
    <property type="entry name" value="CALCIUM BINDING PROTEIN"/>
    <property type="match status" value="1"/>
</dbReference>
<dbReference type="CDD" id="cd00051">
    <property type="entry name" value="EFh"/>
    <property type="match status" value="1"/>
</dbReference>
<dbReference type="PROSITE" id="PS00018">
    <property type="entry name" value="EF_HAND_1"/>
    <property type="match status" value="2"/>
</dbReference>
<dbReference type="GO" id="GO:0005509">
    <property type="term" value="F:calcium ion binding"/>
    <property type="evidence" value="ECO:0007669"/>
    <property type="project" value="InterPro"/>
</dbReference>
<feature type="domain" description="EF-hand" evidence="3">
    <location>
        <begin position="187"/>
        <end position="219"/>
    </location>
</feature>
<gene>
    <name evidence="4" type="ORF">KI387_011411</name>
</gene>
<dbReference type="Gene3D" id="1.10.238.10">
    <property type="entry name" value="EF-hand"/>
    <property type="match status" value="2"/>
</dbReference>
<dbReference type="InterPro" id="IPR011992">
    <property type="entry name" value="EF-hand-dom_pair"/>
</dbReference>
<organism evidence="4 5">
    <name type="scientific">Taxus chinensis</name>
    <name type="common">Chinese yew</name>
    <name type="synonym">Taxus wallichiana var. chinensis</name>
    <dbReference type="NCBI Taxonomy" id="29808"/>
    <lineage>
        <taxon>Eukaryota</taxon>
        <taxon>Viridiplantae</taxon>
        <taxon>Streptophyta</taxon>
        <taxon>Embryophyta</taxon>
        <taxon>Tracheophyta</taxon>
        <taxon>Spermatophyta</taxon>
        <taxon>Pinopsida</taxon>
        <taxon>Pinidae</taxon>
        <taxon>Conifers II</taxon>
        <taxon>Cupressales</taxon>
        <taxon>Taxaceae</taxon>
        <taxon>Taxus</taxon>
    </lineage>
</organism>
<dbReference type="EMBL" id="JAHRHJ020000008">
    <property type="protein sequence ID" value="KAH9307007.1"/>
    <property type="molecule type" value="Genomic_DNA"/>
</dbReference>
<keyword evidence="1" id="KW-0677">Repeat</keyword>
<dbReference type="InterPro" id="IPR050145">
    <property type="entry name" value="Centrin_CML-like"/>
</dbReference>
<dbReference type="PROSITE" id="PS50222">
    <property type="entry name" value="EF_HAND_2"/>
    <property type="match status" value="3"/>
</dbReference>
<proteinExistence type="predicted"/>
<sequence>VKGMGSLRGWCSVIHGIIQRLRSCLAFLACLLHHPKLVHKLHSLLQFHCSKVLNYKEQNSEEALMRFHGSQVRKSDEYVQRVFSLFDRDADGFINSEDIRHILENLGLEHDMGITPEFIGFDEFLGVYNRLWDTDECDGGDVEEENENENGGGLMEVFNVFDKDGDGYICASELQQILNSLGLKEGGDISVCESMISKVDINFDGKVDFNEFKHMMLFI</sequence>
<dbReference type="Pfam" id="PF13405">
    <property type="entry name" value="EF-hand_6"/>
    <property type="match status" value="1"/>
</dbReference>
<keyword evidence="5" id="KW-1185">Reference proteome</keyword>
<dbReference type="FunFam" id="1.10.238.10:FF:000003">
    <property type="entry name" value="Calmodulin A"/>
    <property type="match status" value="1"/>
</dbReference>
<evidence type="ECO:0000259" key="3">
    <source>
        <dbReference type="PROSITE" id="PS50222"/>
    </source>
</evidence>
<dbReference type="InterPro" id="IPR002048">
    <property type="entry name" value="EF_hand_dom"/>
</dbReference>
<dbReference type="AlphaFoldDB" id="A0AA38FM29"/>
<evidence type="ECO:0000256" key="2">
    <source>
        <dbReference type="ARBA" id="ARBA00022837"/>
    </source>
</evidence>
<protein>
    <recommendedName>
        <fullName evidence="3">EF-hand domain-containing protein</fullName>
    </recommendedName>
</protein>
<dbReference type="Pfam" id="PF13499">
    <property type="entry name" value="EF-hand_7"/>
    <property type="match status" value="1"/>
</dbReference>
<name>A0AA38FM29_TAXCH</name>
<dbReference type="SMART" id="SM00054">
    <property type="entry name" value="EFh"/>
    <property type="match status" value="3"/>
</dbReference>
<dbReference type="OMA" id="CESMISK"/>
<evidence type="ECO:0000313" key="5">
    <source>
        <dbReference type="Proteomes" id="UP000824469"/>
    </source>
</evidence>
<keyword evidence="2" id="KW-0106">Calcium</keyword>
<feature type="non-terminal residue" evidence="4">
    <location>
        <position position="1"/>
    </location>
</feature>
<dbReference type="Proteomes" id="UP000824469">
    <property type="component" value="Unassembled WGS sequence"/>
</dbReference>
<accession>A0AA38FM29</accession>
<feature type="domain" description="EF-hand" evidence="3">
    <location>
        <begin position="74"/>
        <end position="109"/>
    </location>
</feature>
<reference evidence="4 5" key="1">
    <citation type="journal article" date="2021" name="Nat. Plants">
        <title>The Taxus genome provides insights into paclitaxel biosynthesis.</title>
        <authorList>
            <person name="Xiong X."/>
            <person name="Gou J."/>
            <person name="Liao Q."/>
            <person name="Li Y."/>
            <person name="Zhou Q."/>
            <person name="Bi G."/>
            <person name="Li C."/>
            <person name="Du R."/>
            <person name="Wang X."/>
            <person name="Sun T."/>
            <person name="Guo L."/>
            <person name="Liang H."/>
            <person name="Lu P."/>
            <person name="Wu Y."/>
            <person name="Zhang Z."/>
            <person name="Ro D.K."/>
            <person name="Shang Y."/>
            <person name="Huang S."/>
            <person name="Yan J."/>
        </authorList>
    </citation>
    <scope>NUCLEOTIDE SEQUENCE [LARGE SCALE GENOMIC DNA]</scope>
    <source>
        <strain evidence="4">Ta-2019</strain>
    </source>
</reference>
<dbReference type="InterPro" id="IPR018247">
    <property type="entry name" value="EF_Hand_1_Ca_BS"/>
</dbReference>
<evidence type="ECO:0000313" key="4">
    <source>
        <dbReference type="EMBL" id="KAH9307007.1"/>
    </source>
</evidence>
<comment type="caution">
    <text evidence="4">The sequence shown here is derived from an EMBL/GenBank/DDBJ whole genome shotgun (WGS) entry which is preliminary data.</text>
</comment>
<dbReference type="SUPFAM" id="SSF47473">
    <property type="entry name" value="EF-hand"/>
    <property type="match status" value="1"/>
</dbReference>
<feature type="domain" description="EF-hand" evidence="3">
    <location>
        <begin position="149"/>
        <end position="184"/>
    </location>
</feature>
<evidence type="ECO:0000256" key="1">
    <source>
        <dbReference type="ARBA" id="ARBA00022737"/>
    </source>
</evidence>